<feature type="domain" description="Glycosyltransferase 2-like" evidence="2">
    <location>
        <begin position="392"/>
        <end position="487"/>
    </location>
</feature>
<proteinExistence type="predicted"/>
<dbReference type="InterPro" id="IPR029044">
    <property type="entry name" value="Nucleotide-diphossugar_trans"/>
</dbReference>
<organism evidence="3 4">
    <name type="scientific">Tabrizicola soli</name>
    <dbReference type="NCBI Taxonomy" id="2185115"/>
    <lineage>
        <taxon>Bacteria</taxon>
        <taxon>Pseudomonadati</taxon>
        <taxon>Pseudomonadota</taxon>
        <taxon>Alphaproteobacteria</taxon>
        <taxon>Rhodobacterales</taxon>
        <taxon>Paracoccaceae</taxon>
        <taxon>Tabrizicola</taxon>
    </lineage>
</organism>
<dbReference type="Gene3D" id="3.90.550.10">
    <property type="entry name" value="Spore Coat Polysaccharide Biosynthesis Protein SpsA, Chain A"/>
    <property type="match status" value="1"/>
</dbReference>
<dbReference type="Pfam" id="PF00535">
    <property type="entry name" value="Glycos_transf_2"/>
    <property type="match status" value="1"/>
</dbReference>
<gene>
    <name evidence="3" type="ORF">ACFOD6_22115</name>
</gene>
<dbReference type="PANTHER" id="PTHR43685">
    <property type="entry name" value="GLYCOSYLTRANSFERASE"/>
    <property type="match status" value="1"/>
</dbReference>
<dbReference type="InterPro" id="IPR011990">
    <property type="entry name" value="TPR-like_helical_dom_sf"/>
</dbReference>
<dbReference type="GO" id="GO:0016757">
    <property type="term" value="F:glycosyltransferase activity"/>
    <property type="evidence" value="ECO:0007669"/>
    <property type="project" value="UniProtKB-KW"/>
</dbReference>
<evidence type="ECO:0000259" key="2">
    <source>
        <dbReference type="Pfam" id="PF00535"/>
    </source>
</evidence>
<accession>A0ABV7E0U1</accession>
<feature type="repeat" description="TPR" evidence="1">
    <location>
        <begin position="663"/>
        <end position="696"/>
    </location>
</feature>
<keyword evidence="3" id="KW-0328">Glycosyltransferase</keyword>
<dbReference type="CDD" id="cd00761">
    <property type="entry name" value="Glyco_tranf_GTA_type"/>
    <property type="match status" value="1"/>
</dbReference>
<dbReference type="SUPFAM" id="SSF48452">
    <property type="entry name" value="TPR-like"/>
    <property type="match status" value="1"/>
</dbReference>
<comment type="caution">
    <text evidence="3">The sequence shown here is derived from an EMBL/GenBank/DDBJ whole genome shotgun (WGS) entry which is preliminary data.</text>
</comment>
<evidence type="ECO:0000256" key="1">
    <source>
        <dbReference type="PROSITE-ProRule" id="PRU00339"/>
    </source>
</evidence>
<keyword evidence="4" id="KW-1185">Reference proteome</keyword>
<reference evidence="4" key="1">
    <citation type="journal article" date="2019" name="Int. J. Syst. Evol. Microbiol.">
        <title>The Global Catalogue of Microorganisms (GCM) 10K type strain sequencing project: providing services to taxonomists for standard genome sequencing and annotation.</title>
        <authorList>
            <consortium name="The Broad Institute Genomics Platform"/>
            <consortium name="The Broad Institute Genome Sequencing Center for Infectious Disease"/>
            <person name="Wu L."/>
            <person name="Ma J."/>
        </authorList>
    </citation>
    <scope>NUCLEOTIDE SEQUENCE [LARGE SCALE GENOMIC DNA]</scope>
    <source>
        <strain evidence="4">KCTC 62102</strain>
    </source>
</reference>
<dbReference type="PROSITE" id="PS50005">
    <property type="entry name" value="TPR"/>
    <property type="match status" value="1"/>
</dbReference>
<protein>
    <submittedName>
        <fullName evidence="3">Glycosyltransferase</fullName>
        <ecNumber evidence="3">2.4.-.-</ecNumber>
    </submittedName>
</protein>
<dbReference type="InterPro" id="IPR001173">
    <property type="entry name" value="Glyco_trans_2-like"/>
</dbReference>
<sequence>MLHHDSFRDPAPGQLRVLAAFSFRYDAHLVPDLIENIRPAIHGFVAWDDRSAEAALSDEPARRRRLLAAARERGADWLLVPDPDERFEQGFATWLPALLAEGDCLWHFSLREMFSPTEYRSDGPWGAKSVLRLFPIAAAGAEEAALHGLWVADDSGFRRRASRINLYHLRMASPARRKLRRELYAAADPERRFQAIGYDYLDDERGMVLEPLPPGRTFDPPFVEDHGLWSPDPDDLGEIRPDPPEVSLVRVAHALRRSGQRNACYIASDLFHADPVDHDLCFLAASYAFQSGDHPAAIALAGEILTARPQDLSAQLIRARSLVASGRKAGLSALAARLPGSPVIAALRAEAARPTADFTAADAQWRDLAPPDAAIYEERPDRSDLATVVIGFRSQPGLLSAVRSVLDQGTEIVVVNSGGGSVRADLAPVADRIRLITSDTPLRVGAARNIGVAASRAPFIAFLAGDCLAEPGWVAGRLARHHAGAASVSTAVSGLPGAGLVALAANRLRYSARNPFADPRSLSHYGQSCSRHLLGLSGHFPPALSAGEDTALNRAAVGFSQPHWTPGVVTLHRDLTDLALLVADERMRGQRRAGHPPFRALAASPDPALAAAPFLRRRLHQAWELVAREPGLSAAERRAVQAVQWLAAQADGQGTVEGLQRIARADALLALAKAQEDDPDQAIPLAEEALALDPEDPSKSLALGLLRLAAGDMAGGEAALLAALALSPADERAVAALIALRDALEGPVAALHLAERLALAAPSARRLWSLAADQALAAGDAGWAVALGRVALACAPALPAAHAHLAKLHAAAGDPAAEARRAATAERLIAAEERRKG</sequence>
<keyword evidence="1" id="KW-0802">TPR repeat</keyword>
<dbReference type="Proteomes" id="UP001595445">
    <property type="component" value="Unassembled WGS sequence"/>
</dbReference>
<dbReference type="RefSeq" id="WP_197643628.1">
    <property type="nucleotide sequence ID" value="NZ_JAEACP010000009.1"/>
</dbReference>
<keyword evidence="3" id="KW-0808">Transferase</keyword>
<evidence type="ECO:0000313" key="3">
    <source>
        <dbReference type="EMBL" id="MFC3088745.1"/>
    </source>
</evidence>
<name>A0ABV7E0U1_9RHOB</name>
<dbReference type="InterPro" id="IPR019734">
    <property type="entry name" value="TPR_rpt"/>
</dbReference>
<dbReference type="SUPFAM" id="SSF53448">
    <property type="entry name" value="Nucleotide-diphospho-sugar transferases"/>
    <property type="match status" value="1"/>
</dbReference>
<evidence type="ECO:0000313" key="4">
    <source>
        <dbReference type="Proteomes" id="UP001595445"/>
    </source>
</evidence>
<dbReference type="EC" id="2.4.-.-" evidence="3"/>
<dbReference type="EMBL" id="JBHRSM010000055">
    <property type="protein sequence ID" value="MFC3088745.1"/>
    <property type="molecule type" value="Genomic_DNA"/>
</dbReference>
<dbReference type="PANTHER" id="PTHR43685:SF2">
    <property type="entry name" value="GLYCOSYLTRANSFERASE 2-LIKE DOMAIN-CONTAINING PROTEIN"/>
    <property type="match status" value="1"/>
</dbReference>
<dbReference type="Gene3D" id="1.25.40.10">
    <property type="entry name" value="Tetratricopeptide repeat domain"/>
    <property type="match status" value="1"/>
</dbReference>
<dbReference type="InterPro" id="IPR050834">
    <property type="entry name" value="Glycosyltransf_2"/>
</dbReference>